<dbReference type="PROSITE" id="PS00018">
    <property type="entry name" value="EF_HAND_1"/>
    <property type="match status" value="1"/>
</dbReference>
<comment type="caution">
    <text evidence="1">The sequence shown here is derived from an EMBL/GenBank/DDBJ whole genome shotgun (WGS) entry which is preliminary data.</text>
</comment>
<name>A0A317K7D4_9ACTN</name>
<protein>
    <recommendedName>
        <fullName evidence="3">Dockerin domain-containing protein</fullName>
    </recommendedName>
</protein>
<proteinExistence type="predicted"/>
<evidence type="ECO:0000313" key="2">
    <source>
        <dbReference type="Proteomes" id="UP000245683"/>
    </source>
</evidence>
<evidence type="ECO:0000313" key="1">
    <source>
        <dbReference type="EMBL" id="PWU48918.1"/>
    </source>
</evidence>
<organism evidence="1 2">
    <name type="scientific">Micromonospora globispora</name>
    <dbReference type="NCBI Taxonomy" id="1450148"/>
    <lineage>
        <taxon>Bacteria</taxon>
        <taxon>Bacillati</taxon>
        <taxon>Actinomycetota</taxon>
        <taxon>Actinomycetes</taxon>
        <taxon>Micromonosporales</taxon>
        <taxon>Micromonosporaceae</taxon>
        <taxon>Micromonospora</taxon>
    </lineage>
</organism>
<dbReference type="InterPro" id="IPR018247">
    <property type="entry name" value="EF_Hand_1_Ca_BS"/>
</dbReference>
<dbReference type="EMBL" id="QGSV01000150">
    <property type="protein sequence ID" value="PWU48918.1"/>
    <property type="molecule type" value="Genomic_DNA"/>
</dbReference>
<accession>A0A317K7D4</accession>
<dbReference type="AlphaFoldDB" id="A0A317K7D4"/>
<gene>
    <name evidence="1" type="ORF">DLJ46_10775</name>
</gene>
<reference evidence="2" key="1">
    <citation type="submission" date="2018-05" db="EMBL/GenBank/DDBJ databases">
        <title>Micromonospora globispora sp. nov. and Micromonospora rugosa sp. nov., isolated from marine sediment.</title>
        <authorList>
            <person name="Carro L."/>
            <person name="Aysel V."/>
            <person name="Cetin D."/>
            <person name="Igual J.M."/>
            <person name="Klenk H.-P."/>
            <person name="Trujillo M.E."/>
            <person name="Sahin N."/>
        </authorList>
    </citation>
    <scope>NUCLEOTIDE SEQUENCE [LARGE SCALE GENOMIC DNA]</scope>
    <source>
        <strain evidence="2">S2904</strain>
    </source>
</reference>
<dbReference type="Proteomes" id="UP000245683">
    <property type="component" value="Unassembled WGS sequence"/>
</dbReference>
<keyword evidence="2" id="KW-1185">Reference proteome</keyword>
<evidence type="ECO:0008006" key="3">
    <source>
        <dbReference type="Google" id="ProtNLM"/>
    </source>
</evidence>
<sequence>MGWIVNLSLRFPDGPNGLERAGFTAPQLTGPAGHNNIPPFPGTFSPGQDDRLPGLVVLVSTSTVGAGAGQNLANLFNLTGVTDRTQNVTEITDDWLVGAAAFGTNVQSQVIAAVVEDLNGNGIFDDAPNVVPDANNDGKIDVKDVRALGLASNVATVKFRINGNT</sequence>